<comment type="subcellular location">
    <subcellularLocation>
        <location evidence="1 10">Mitochondrion inner membrane</location>
        <topology evidence="1 10">Single-pass membrane protein</topology>
    </subcellularLocation>
</comment>
<keyword evidence="9" id="KW-0472">Membrane</keyword>
<comment type="caution">
    <text evidence="12">The sequence shown here is derived from an EMBL/GenBank/DDBJ whole genome shotgun (WGS) entry which is preliminary data.</text>
</comment>
<evidence type="ECO:0000256" key="9">
    <source>
        <dbReference type="ARBA" id="ARBA00023136"/>
    </source>
</evidence>
<dbReference type="Gene3D" id="4.10.49.10">
    <property type="entry name" value="Cytochrome c oxidase subunit VIIc"/>
    <property type="match status" value="1"/>
</dbReference>
<accession>A0ABR1ACX2</accession>
<evidence type="ECO:0000256" key="5">
    <source>
        <dbReference type="ARBA" id="ARBA00022792"/>
    </source>
</evidence>
<keyword evidence="4" id="KW-0812">Transmembrane</keyword>
<keyword evidence="7" id="KW-1133">Transmembrane helix</keyword>
<evidence type="ECO:0000256" key="10">
    <source>
        <dbReference type="RuleBase" id="RU368123"/>
    </source>
</evidence>
<keyword evidence="8 10" id="KW-0496">Mitochondrion</keyword>
<evidence type="ECO:0000313" key="11">
    <source>
        <dbReference type="EMBL" id="KAK6492402.1"/>
    </source>
</evidence>
<evidence type="ECO:0000256" key="4">
    <source>
        <dbReference type="ARBA" id="ARBA00022692"/>
    </source>
</evidence>
<comment type="function">
    <text evidence="10">Component of the cytochrome c oxidase, the last enzyme in the mitochondrial electron transport chain which drives oxidative phosphorylation. The respiratory chain contains 3 multisubunit complexes succinate dehydrogenase (complex II, CII), ubiquinol-cytochrome c oxidoreductase (cytochrome b-c1 complex, complex III, CIII) and cytochrome c oxidase (complex IV, CIV), that cooperate to transfer electrons derived from NADH and succinate to molecular oxygen, creating an electrochemical gradient over the inner membrane that drives transmembrane transport and the ATP synthase. Cytochrome c oxidase is the component of the respiratory chain that catalyzes the reduction of oxygen to water. Electrons originating from reduced cytochrome c in the intermembrane space (IMS) are transferred via the dinuclear copper A center (CU(A)) of subunit 2 and heme A of subunit 1 to the active site in subunit 1, a binuclear center (BNC) formed by heme A3 and copper B (CU(B)). The BNC reduces molecular oxygen to 2 water molecules using 4 electrons from cytochrome c in the IMS and 4 protons from the mitochondrial matrix.</text>
</comment>
<evidence type="ECO:0000256" key="6">
    <source>
        <dbReference type="ARBA" id="ARBA00022946"/>
    </source>
</evidence>
<reference evidence="12 13" key="1">
    <citation type="submission" date="2021-05" db="EMBL/GenBank/DDBJ databases">
        <authorList>
            <person name="Zahm M."/>
            <person name="Klopp C."/>
            <person name="Cabau C."/>
            <person name="Kuhl H."/>
            <person name="Suciu R."/>
            <person name="Ciorpac M."/>
            <person name="Holostenco D."/>
            <person name="Gessner J."/>
            <person name="Wuertz S."/>
            <person name="Hohne C."/>
            <person name="Stock M."/>
            <person name="Gislard M."/>
            <person name="Lluch J."/>
            <person name="Milhes M."/>
            <person name="Lampietro C."/>
            <person name="Lopez Roques C."/>
            <person name="Donnadieu C."/>
            <person name="Du K."/>
            <person name="Schartl M."/>
            <person name="Guiguen Y."/>
        </authorList>
    </citation>
    <scope>NUCLEOTIDE SEQUENCE [LARGE SCALE GENOMIC DNA]</scope>
    <source>
        <strain evidence="12">Hh-F2</strain>
        <tissue evidence="12">Blood</tissue>
    </source>
</reference>
<gene>
    <name evidence="12" type="ORF">HHUSO_G1576</name>
    <name evidence="11" type="ORF">HHUSO_G1742</name>
</gene>
<evidence type="ECO:0000313" key="13">
    <source>
        <dbReference type="Proteomes" id="UP001369086"/>
    </source>
</evidence>
<dbReference type="EMBL" id="JAHFZB010000002">
    <property type="protein sequence ID" value="KAK6492402.1"/>
    <property type="molecule type" value="Genomic_DNA"/>
</dbReference>
<dbReference type="PANTHER" id="PTHR13313:SF0">
    <property type="entry name" value="CYTOCHROME C OXIDASE SUBUNIT 7C, MITOCHONDRIAL"/>
    <property type="match status" value="1"/>
</dbReference>
<sequence length="84" mass="9960">MLGQAVRRFTTSAIRRSHYGEGPGKNLPFSIENKWRLLGMMVVFFAAEEVKSFNVRWIIYQVCFTLERIYPADYRLHEQKSMLE</sequence>
<keyword evidence="6 10" id="KW-0809">Transit peptide</keyword>
<dbReference type="PANTHER" id="PTHR13313">
    <property type="entry name" value="CYTOCHROME C OXIDASE SUBUNIT VIIC"/>
    <property type="match status" value="1"/>
</dbReference>
<evidence type="ECO:0000313" key="12">
    <source>
        <dbReference type="EMBL" id="KAK6494934.1"/>
    </source>
</evidence>
<dbReference type="InterPro" id="IPR036636">
    <property type="entry name" value="COX7C/Cox8_sf"/>
</dbReference>
<dbReference type="EMBL" id="JAHFZB010000001">
    <property type="protein sequence ID" value="KAK6494934.1"/>
    <property type="molecule type" value="Genomic_DNA"/>
</dbReference>
<dbReference type="InterPro" id="IPR004202">
    <property type="entry name" value="COX7C/Cox8"/>
</dbReference>
<comment type="subunit">
    <text evidence="10">Component of the cytochrome c oxidase (complex IV, CIV), a multisubunit enzyme composed of 14 subunits. The complex is composed of a catalytic core of 3 subunits, encoded in the mitochondrial DNA, and 11 supernumerary subunits, which are encoded in the nuclear genome. The complex exists as a monomer or a dimer and forms supercomplexes (SCs) in the inner mitochondrial membrane with NADH-ubiquinone oxidoreductase (complex I, CI) and ubiquinol-cytochrome c oxidoreductase (cytochrome b-c1 complex, complex III, CIII), resulting in different assemblies (supercomplex SCI(1)III(2)IV(1) and megacomplex MCI(2)III(2)IV(2)).</text>
</comment>
<dbReference type="SUPFAM" id="SSF81427">
    <property type="entry name" value="Mitochondrial cytochrome c oxidase subunit VIIc (aka VIIIa)"/>
    <property type="match status" value="1"/>
</dbReference>
<evidence type="ECO:0000256" key="7">
    <source>
        <dbReference type="ARBA" id="ARBA00022989"/>
    </source>
</evidence>
<name>A0ABR1ACX2_HUSHU</name>
<dbReference type="Proteomes" id="UP001369086">
    <property type="component" value="Unassembled WGS sequence"/>
</dbReference>
<evidence type="ECO:0000256" key="1">
    <source>
        <dbReference type="ARBA" id="ARBA00004434"/>
    </source>
</evidence>
<dbReference type="Pfam" id="PF02935">
    <property type="entry name" value="COX7C"/>
    <property type="match status" value="1"/>
</dbReference>
<evidence type="ECO:0000256" key="3">
    <source>
        <dbReference type="ARBA" id="ARBA00010514"/>
    </source>
</evidence>
<organism evidence="12 13">
    <name type="scientific">Huso huso</name>
    <name type="common">Beluga</name>
    <name type="synonym">Acipenser huso</name>
    <dbReference type="NCBI Taxonomy" id="61971"/>
    <lineage>
        <taxon>Eukaryota</taxon>
        <taxon>Metazoa</taxon>
        <taxon>Chordata</taxon>
        <taxon>Craniata</taxon>
        <taxon>Vertebrata</taxon>
        <taxon>Euteleostomi</taxon>
        <taxon>Actinopterygii</taxon>
        <taxon>Chondrostei</taxon>
        <taxon>Acipenseriformes</taxon>
        <taxon>Acipenseridae</taxon>
        <taxon>Huso</taxon>
    </lineage>
</organism>
<keyword evidence="13" id="KW-1185">Reference proteome</keyword>
<proteinExistence type="inferred from homology"/>
<evidence type="ECO:0000256" key="2">
    <source>
        <dbReference type="ARBA" id="ARBA00004673"/>
    </source>
</evidence>
<keyword evidence="5 10" id="KW-0999">Mitochondrion inner membrane</keyword>
<protein>
    <recommendedName>
        <fullName evidence="10">Cytochrome c oxidase subunit 7C, mitochondrial</fullName>
    </recommendedName>
    <alternativeName>
        <fullName evidence="10">Cytochrome c oxidase polypeptide VIIc</fullName>
    </alternativeName>
</protein>
<comment type="similarity">
    <text evidence="3 10">Belongs to the cytochrome c oxidase VIIc family.</text>
</comment>
<comment type="pathway">
    <text evidence="2 10">Energy metabolism; oxidative phosphorylation.</text>
</comment>
<evidence type="ECO:0000256" key="8">
    <source>
        <dbReference type="ARBA" id="ARBA00023128"/>
    </source>
</evidence>